<comment type="caution">
    <text evidence="1">The sequence shown here is derived from an EMBL/GenBank/DDBJ whole genome shotgun (WGS) entry which is preliminary data.</text>
</comment>
<dbReference type="EMBL" id="DUGC01000074">
    <property type="protein sequence ID" value="HIH09963.1"/>
    <property type="molecule type" value="Genomic_DNA"/>
</dbReference>
<dbReference type="AlphaFoldDB" id="A0A7J4IWR1"/>
<evidence type="ECO:0000313" key="1">
    <source>
        <dbReference type="EMBL" id="HIH09963.1"/>
    </source>
</evidence>
<evidence type="ECO:0000313" key="2">
    <source>
        <dbReference type="Proteomes" id="UP000565078"/>
    </source>
</evidence>
<name>A0A7J4IWR1_9ARCH</name>
<accession>A0A7J4IWR1</accession>
<protein>
    <submittedName>
        <fullName evidence="1">Uncharacterized protein</fullName>
    </submittedName>
</protein>
<sequence length="113" mass="12964">MMREKPKSAESLALRSIKNASHFGRKYHDVRNSIAGRRMKMTPEGKMKFWAQIVRTSITLQSIKSFHHEIYLSSGTKLDTLEKILARSYASGRQKSLNNSMVLELMEVNQLHG</sequence>
<organism evidence="1 2">
    <name type="scientific">Candidatus Iainarchaeum sp</name>
    <dbReference type="NCBI Taxonomy" id="3101447"/>
    <lineage>
        <taxon>Archaea</taxon>
        <taxon>Candidatus Iainarchaeota</taxon>
        <taxon>Candidatus Iainarchaeia</taxon>
        <taxon>Candidatus Iainarchaeales</taxon>
        <taxon>Candidatus Iainarchaeaceae</taxon>
        <taxon>Candidatus Iainarchaeum</taxon>
    </lineage>
</organism>
<proteinExistence type="predicted"/>
<reference evidence="2" key="1">
    <citation type="journal article" date="2020" name="bioRxiv">
        <title>A rank-normalized archaeal taxonomy based on genome phylogeny resolves widespread incomplete and uneven classifications.</title>
        <authorList>
            <person name="Rinke C."/>
            <person name="Chuvochina M."/>
            <person name="Mussig A.J."/>
            <person name="Chaumeil P.-A."/>
            <person name="Waite D.W."/>
            <person name="Whitman W.B."/>
            <person name="Parks D.H."/>
            <person name="Hugenholtz P."/>
        </authorList>
    </citation>
    <scope>NUCLEOTIDE SEQUENCE [LARGE SCALE GENOMIC DNA]</scope>
</reference>
<dbReference type="Proteomes" id="UP000565078">
    <property type="component" value="Unassembled WGS sequence"/>
</dbReference>
<gene>
    <name evidence="1" type="ORF">HA254_04830</name>
</gene>